<dbReference type="OrthoDB" id="10570286at2759"/>
<feature type="signal peptide" evidence="1">
    <location>
        <begin position="1"/>
        <end position="20"/>
    </location>
</feature>
<keyword evidence="3" id="KW-1185">Reference proteome</keyword>
<evidence type="ECO:0000313" key="2">
    <source>
        <dbReference type="EMBL" id="ORZ35671.1"/>
    </source>
</evidence>
<evidence type="ECO:0000313" key="3">
    <source>
        <dbReference type="Proteomes" id="UP000193411"/>
    </source>
</evidence>
<reference evidence="2 3" key="1">
    <citation type="submission" date="2016-07" db="EMBL/GenBank/DDBJ databases">
        <title>Pervasive Adenine N6-methylation of Active Genes in Fungi.</title>
        <authorList>
            <consortium name="DOE Joint Genome Institute"/>
            <person name="Mondo S.J."/>
            <person name="Dannebaum R.O."/>
            <person name="Kuo R.C."/>
            <person name="Labutti K."/>
            <person name="Haridas S."/>
            <person name="Kuo A."/>
            <person name="Salamov A."/>
            <person name="Ahrendt S.R."/>
            <person name="Lipzen A."/>
            <person name="Sullivan W."/>
            <person name="Andreopoulos W.B."/>
            <person name="Clum A."/>
            <person name="Lindquist E."/>
            <person name="Daum C."/>
            <person name="Ramamoorthy G.K."/>
            <person name="Gryganskyi A."/>
            <person name="Culley D."/>
            <person name="Magnuson J.K."/>
            <person name="James T.Y."/>
            <person name="O'Malley M.A."/>
            <person name="Stajich J.E."/>
            <person name="Spatafora J.W."/>
            <person name="Visel A."/>
            <person name="Grigoriev I.V."/>
        </authorList>
    </citation>
    <scope>NUCLEOTIDE SEQUENCE [LARGE SCALE GENOMIC DNA]</scope>
    <source>
        <strain evidence="2 3">PL171</strain>
    </source>
</reference>
<comment type="caution">
    <text evidence="2">The sequence shown here is derived from an EMBL/GenBank/DDBJ whole genome shotgun (WGS) entry which is preliminary data.</text>
</comment>
<feature type="chain" id="PRO_5012824645" evidence="1">
    <location>
        <begin position="21"/>
        <end position="127"/>
    </location>
</feature>
<keyword evidence="1" id="KW-0732">Signal</keyword>
<protein>
    <submittedName>
        <fullName evidence="2">Uncharacterized protein</fullName>
    </submittedName>
</protein>
<dbReference type="EMBL" id="MCFL01000021">
    <property type="protein sequence ID" value="ORZ35671.1"/>
    <property type="molecule type" value="Genomic_DNA"/>
</dbReference>
<evidence type="ECO:0000256" key="1">
    <source>
        <dbReference type="SAM" id="SignalP"/>
    </source>
</evidence>
<organism evidence="2 3">
    <name type="scientific">Catenaria anguillulae PL171</name>
    <dbReference type="NCBI Taxonomy" id="765915"/>
    <lineage>
        <taxon>Eukaryota</taxon>
        <taxon>Fungi</taxon>
        <taxon>Fungi incertae sedis</taxon>
        <taxon>Blastocladiomycota</taxon>
        <taxon>Blastocladiomycetes</taxon>
        <taxon>Blastocladiales</taxon>
        <taxon>Catenariaceae</taxon>
        <taxon>Catenaria</taxon>
    </lineage>
</organism>
<gene>
    <name evidence="2" type="ORF">BCR44DRAFT_1433958</name>
</gene>
<name>A0A1Y2HPE2_9FUNG</name>
<sequence length="127" mass="14029">MNPVALIVLLVALVATTVMAASAPFPLPATYKVDKTANLNLTFKRDGTYTYTTALRCATIKCLGSGKWEYNAEAREMTFKQEDMQGNNIYQTWRLGGMSRDGRVSLIFGNKMVDAMGMFGTQYPAPE</sequence>
<proteinExistence type="predicted"/>
<dbReference type="Proteomes" id="UP000193411">
    <property type="component" value="Unassembled WGS sequence"/>
</dbReference>
<accession>A0A1Y2HPE2</accession>
<dbReference type="AlphaFoldDB" id="A0A1Y2HPE2"/>